<dbReference type="CDD" id="cd00056">
    <property type="entry name" value="ENDO3c"/>
    <property type="match status" value="1"/>
</dbReference>
<dbReference type="GO" id="GO:0006284">
    <property type="term" value="P:base-excision repair"/>
    <property type="evidence" value="ECO:0007669"/>
    <property type="project" value="InterPro"/>
</dbReference>
<dbReference type="AlphaFoldDB" id="Q0F270"/>
<dbReference type="GO" id="GO:0004519">
    <property type="term" value="F:endonuclease activity"/>
    <property type="evidence" value="ECO:0007669"/>
    <property type="project" value="UniProtKB-KW"/>
</dbReference>
<sequence length="227" mass="26188">MQKLTPIEVYERLFTAYGPQHWWPAETPFEVMLGAILTQNTSWQNVEKAITNLKAHDMLHCESIAASNLHQLAEMIRSSGSYLQKARYLQHFSQFYVQNGQRSGLINRPQSLLRKQLLALYGIGPETADSILLYAFDKPVFVVDAYTKRLFTRLEHFDHQLAYDNIQHYFQQRLPESLPLFQEFHALIVEHAKRYCRTKPLCSQCPLLDHCPTAACSTLEIGSNTDT</sequence>
<keyword evidence="1" id="KW-0004">4Fe-4S</keyword>
<evidence type="ECO:0000256" key="4">
    <source>
        <dbReference type="ARBA" id="ARBA00023014"/>
    </source>
</evidence>
<evidence type="ECO:0000313" key="7">
    <source>
        <dbReference type="Proteomes" id="UP000005297"/>
    </source>
</evidence>
<dbReference type="PIRSF" id="PIRSF001435">
    <property type="entry name" value="Nth"/>
    <property type="match status" value="1"/>
</dbReference>
<gene>
    <name evidence="6" type="ORF">SPV1_01992</name>
</gene>
<evidence type="ECO:0000259" key="5">
    <source>
        <dbReference type="SMART" id="SM00478"/>
    </source>
</evidence>
<dbReference type="InterPro" id="IPR023170">
    <property type="entry name" value="HhH_base_excis_C"/>
</dbReference>
<protein>
    <submittedName>
        <fullName evidence="6">Endonuclease III, putative (Nth2)</fullName>
    </submittedName>
</protein>
<evidence type="ECO:0000313" key="6">
    <source>
        <dbReference type="EMBL" id="EAU55680.1"/>
    </source>
</evidence>
<dbReference type="eggNOG" id="COG2231">
    <property type="taxonomic scope" value="Bacteria"/>
</dbReference>
<reference evidence="6 7" key="1">
    <citation type="submission" date="2006-09" db="EMBL/GenBank/DDBJ databases">
        <authorList>
            <person name="Emerson D."/>
            <person name="Ferriera S."/>
            <person name="Johnson J."/>
            <person name="Kravitz S."/>
            <person name="Halpern A."/>
            <person name="Remington K."/>
            <person name="Beeson K."/>
            <person name="Tran B."/>
            <person name="Rogers Y.-H."/>
            <person name="Friedman R."/>
            <person name="Venter J.C."/>
        </authorList>
    </citation>
    <scope>NUCLEOTIDE SEQUENCE [LARGE SCALE GENOMIC DNA]</scope>
    <source>
        <strain evidence="6 7">PV-1</strain>
    </source>
</reference>
<dbReference type="GO" id="GO:0046872">
    <property type="term" value="F:metal ion binding"/>
    <property type="evidence" value="ECO:0007669"/>
    <property type="project" value="UniProtKB-KW"/>
</dbReference>
<evidence type="ECO:0000256" key="2">
    <source>
        <dbReference type="ARBA" id="ARBA00022723"/>
    </source>
</evidence>
<dbReference type="Gene3D" id="1.10.340.30">
    <property type="entry name" value="Hypothetical protein, domain 2"/>
    <property type="match status" value="1"/>
</dbReference>
<keyword evidence="6" id="KW-0540">Nuclease</keyword>
<organism evidence="6 7">
    <name type="scientific">Mariprofundus ferrooxydans PV-1</name>
    <dbReference type="NCBI Taxonomy" id="314345"/>
    <lineage>
        <taxon>Bacteria</taxon>
        <taxon>Pseudomonadati</taxon>
        <taxon>Pseudomonadota</taxon>
        <taxon>Candidatius Mariprofundia</taxon>
        <taxon>Mariprofundales</taxon>
        <taxon>Mariprofundaceae</taxon>
        <taxon>Mariprofundus</taxon>
    </lineage>
</organism>
<keyword evidence="4" id="KW-0411">Iron-sulfur</keyword>
<feature type="domain" description="HhH-GPD" evidence="5">
    <location>
        <begin position="37"/>
        <end position="194"/>
    </location>
</feature>
<dbReference type="RefSeq" id="WP_009850699.1">
    <property type="nucleotide sequence ID" value="NZ_DS022295.1"/>
</dbReference>
<dbReference type="SUPFAM" id="SSF48150">
    <property type="entry name" value="DNA-glycosylase"/>
    <property type="match status" value="1"/>
</dbReference>
<comment type="caution">
    <text evidence="6">The sequence shown here is derived from an EMBL/GenBank/DDBJ whole genome shotgun (WGS) entry which is preliminary data.</text>
</comment>
<evidence type="ECO:0000256" key="3">
    <source>
        <dbReference type="ARBA" id="ARBA00023004"/>
    </source>
</evidence>
<dbReference type="PANTHER" id="PTHR10359:SF19">
    <property type="entry name" value="DNA REPAIR GLYCOSYLASE MJ1434-RELATED"/>
    <property type="match status" value="1"/>
</dbReference>
<dbReference type="GO" id="GO:0051539">
    <property type="term" value="F:4 iron, 4 sulfur cluster binding"/>
    <property type="evidence" value="ECO:0007669"/>
    <property type="project" value="UniProtKB-KW"/>
</dbReference>
<dbReference type="OrthoDB" id="9802365at2"/>
<dbReference type="SMART" id="SM00478">
    <property type="entry name" value="ENDO3c"/>
    <property type="match status" value="1"/>
</dbReference>
<dbReference type="InterPro" id="IPR003265">
    <property type="entry name" value="HhH-GPD_domain"/>
</dbReference>
<dbReference type="Gene3D" id="1.10.1670.10">
    <property type="entry name" value="Helix-hairpin-Helix base-excision DNA repair enzymes (C-terminal)"/>
    <property type="match status" value="1"/>
</dbReference>
<keyword evidence="2" id="KW-0479">Metal-binding</keyword>
<dbReference type="InParanoid" id="Q0F270"/>
<dbReference type="EMBL" id="AATS01000002">
    <property type="protein sequence ID" value="EAU55680.1"/>
    <property type="molecule type" value="Genomic_DNA"/>
</dbReference>
<keyword evidence="3" id="KW-0408">Iron</keyword>
<proteinExistence type="predicted"/>
<accession>Q0F270</accession>
<dbReference type="InterPro" id="IPR011257">
    <property type="entry name" value="DNA_glycosylase"/>
</dbReference>
<keyword evidence="6" id="KW-0255">Endonuclease</keyword>
<dbReference type="HOGENOM" id="CLU_012862_6_0_0"/>
<dbReference type="Pfam" id="PF00730">
    <property type="entry name" value="HhH-GPD"/>
    <property type="match status" value="1"/>
</dbReference>
<keyword evidence="7" id="KW-1185">Reference proteome</keyword>
<evidence type="ECO:0000256" key="1">
    <source>
        <dbReference type="ARBA" id="ARBA00022485"/>
    </source>
</evidence>
<dbReference type="STRING" id="314344.AL013_01050"/>
<keyword evidence="6" id="KW-0378">Hydrolase</keyword>
<name>Q0F270_9PROT</name>
<dbReference type="PANTHER" id="PTHR10359">
    <property type="entry name" value="A/G-SPECIFIC ADENINE GLYCOSYLASE/ENDONUCLEASE III"/>
    <property type="match status" value="1"/>
</dbReference>
<dbReference type="Proteomes" id="UP000005297">
    <property type="component" value="Unassembled WGS sequence"/>
</dbReference>